<protein>
    <submittedName>
        <fullName evidence="3">DUF2786 domain-containing protein</fullName>
    </submittedName>
</protein>
<feature type="domain" description="DUF2786" evidence="1">
    <location>
        <begin position="210"/>
        <end position="249"/>
    </location>
</feature>
<dbReference type="EMBL" id="BAAAZO010000006">
    <property type="protein sequence ID" value="GAA3616614.1"/>
    <property type="molecule type" value="Genomic_DNA"/>
</dbReference>
<name>A0ABP6ZU25_9ACTN</name>
<comment type="caution">
    <text evidence="3">The sequence shown here is derived from an EMBL/GenBank/DDBJ whole genome shotgun (WGS) entry which is preliminary data.</text>
</comment>
<feature type="domain" description="DUF7168" evidence="2">
    <location>
        <begin position="282"/>
        <end position="394"/>
    </location>
</feature>
<reference evidence="4" key="1">
    <citation type="journal article" date="2019" name="Int. J. Syst. Evol. Microbiol.">
        <title>The Global Catalogue of Microorganisms (GCM) 10K type strain sequencing project: providing services to taxonomists for standard genome sequencing and annotation.</title>
        <authorList>
            <consortium name="The Broad Institute Genomics Platform"/>
            <consortium name="The Broad Institute Genome Sequencing Center for Infectious Disease"/>
            <person name="Wu L."/>
            <person name="Ma J."/>
        </authorList>
    </citation>
    <scope>NUCLEOTIDE SEQUENCE [LARGE SCALE GENOMIC DNA]</scope>
    <source>
        <strain evidence="4">JCM 16902</strain>
    </source>
</reference>
<evidence type="ECO:0000259" key="2">
    <source>
        <dbReference type="Pfam" id="PF23771"/>
    </source>
</evidence>
<dbReference type="InterPro" id="IPR024498">
    <property type="entry name" value="DUF2786"/>
</dbReference>
<evidence type="ECO:0000313" key="4">
    <source>
        <dbReference type="Proteomes" id="UP001501074"/>
    </source>
</evidence>
<organism evidence="3 4">
    <name type="scientific">Kineosporia mesophila</name>
    <dbReference type="NCBI Taxonomy" id="566012"/>
    <lineage>
        <taxon>Bacteria</taxon>
        <taxon>Bacillati</taxon>
        <taxon>Actinomycetota</taxon>
        <taxon>Actinomycetes</taxon>
        <taxon>Kineosporiales</taxon>
        <taxon>Kineosporiaceae</taxon>
        <taxon>Kineosporia</taxon>
    </lineage>
</organism>
<dbReference type="InterPro" id="IPR055592">
    <property type="entry name" value="DUF7168"/>
</dbReference>
<accession>A0ABP6ZU25</accession>
<proteinExistence type="predicted"/>
<sequence length="442" mass="48433">MGSRDRRRDDSAERAVFRALAGMRDADLPHEQMLEILLQAAMSTVGVGNRGAFEALSTALAERPDLGGWRAFVARDLMIRLPFAIGQTWSRGWEPADVVRYVGRRLGPGRAALAAEAVSEQLTGYARVTVDPRWHEQVAEFEVAPWWPTGSAAAQAHLERDGWVAFAPELLELVGFLLMLPGLERVGPPPGDYRPLAGDRPTPPKQVDERVLSRIRALLAKAEATTSEAEAEAFTAGAQERMARHSIDMAMVQAGGGNDQVRGGRPATRRIWIDPPYEQSKTVLLNSVAQANRCRSVWTKNIGFCTVIGFDADLEAVEALFTSLLVQATMAMTRAGRIEEAGGRARSKTFRQSFLAAYAFRIGERLTEITQEQTEAARAELGDDRLLPVLASRQQDVEDRFEELFPSVTRGRSIRVGDRMGWASGRGAADQATFGTSSAVTQ</sequence>
<evidence type="ECO:0000313" key="3">
    <source>
        <dbReference type="EMBL" id="GAA3616614.1"/>
    </source>
</evidence>
<evidence type="ECO:0000259" key="1">
    <source>
        <dbReference type="Pfam" id="PF10979"/>
    </source>
</evidence>
<keyword evidence="4" id="KW-1185">Reference proteome</keyword>
<dbReference type="Proteomes" id="UP001501074">
    <property type="component" value="Unassembled WGS sequence"/>
</dbReference>
<dbReference type="Pfam" id="PF23771">
    <property type="entry name" value="DUF7168"/>
    <property type="match status" value="1"/>
</dbReference>
<dbReference type="Pfam" id="PF10979">
    <property type="entry name" value="DUF2786"/>
    <property type="match status" value="1"/>
</dbReference>
<gene>
    <name evidence="3" type="ORF">GCM10022223_36390</name>
</gene>